<dbReference type="STRING" id="1134406.ADN00_09650"/>
<sequence>MNPIPQAPCPTGYEIRSLGDEREHPARSWCSWRAFHNDEPVSQYDGDFSWYRNLQSAPLYRRDLDLVAATPNGDIAAFCVIYYDDTTRSAVTVQVGVAAEHWRRGLGKAILYEGMRRLQRLGCTRVFATANDIPADALYYSVMTEMKVSDTWVKLFEKNISLQEKVSDDVG</sequence>
<dbReference type="Proteomes" id="UP000050417">
    <property type="component" value="Unassembled WGS sequence"/>
</dbReference>
<dbReference type="GO" id="GO:0016747">
    <property type="term" value="F:acyltransferase activity, transferring groups other than amino-acyl groups"/>
    <property type="evidence" value="ECO:0007669"/>
    <property type="project" value="InterPro"/>
</dbReference>
<name>A0A0N8GN18_9CHLR</name>
<protein>
    <recommendedName>
        <fullName evidence="1">N-acetyltransferase domain-containing protein</fullName>
    </recommendedName>
</protein>
<dbReference type="Gene3D" id="3.40.630.30">
    <property type="match status" value="1"/>
</dbReference>
<comment type="caution">
    <text evidence="2">The sequence shown here is derived from an EMBL/GenBank/DDBJ whole genome shotgun (WGS) entry which is preliminary data.</text>
</comment>
<accession>A0A0N8GN18</accession>
<dbReference type="Pfam" id="PF00583">
    <property type="entry name" value="Acetyltransf_1"/>
    <property type="match status" value="1"/>
</dbReference>
<reference evidence="2 3" key="1">
    <citation type="submission" date="2015-07" db="EMBL/GenBank/DDBJ databases">
        <title>Genome sequence of Ornatilinea apprima DSM 23815.</title>
        <authorList>
            <person name="Hemp J."/>
            <person name="Ward L.M."/>
            <person name="Pace L.A."/>
            <person name="Fischer W.W."/>
        </authorList>
    </citation>
    <scope>NUCLEOTIDE SEQUENCE [LARGE SCALE GENOMIC DNA]</scope>
    <source>
        <strain evidence="2 3">P3M-1</strain>
    </source>
</reference>
<dbReference type="PROSITE" id="PS51186">
    <property type="entry name" value="GNAT"/>
    <property type="match status" value="1"/>
</dbReference>
<evidence type="ECO:0000313" key="2">
    <source>
        <dbReference type="EMBL" id="KPL76858.1"/>
    </source>
</evidence>
<dbReference type="RefSeq" id="WP_075062793.1">
    <property type="nucleotide sequence ID" value="NZ_LGCL01000024.1"/>
</dbReference>
<organism evidence="2 3">
    <name type="scientific">Ornatilinea apprima</name>
    <dbReference type="NCBI Taxonomy" id="1134406"/>
    <lineage>
        <taxon>Bacteria</taxon>
        <taxon>Bacillati</taxon>
        <taxon>Chloroflexota</taxon>
        <taxon>Anaerolineae</taxon>
        <taxon>Anaerolineales</taxon>
        <taxon>Anaerolineaceae</taxon>
        <taxon>Ornatilinea</taxon>
    </lineage>
</organism>
<evidence type="ECO:0000259" key="1">
    <source>
        <dbReference type="PROSITE" id="PS51186"/>
    </source>
</evidence>
<dbReference type="OrthoDB" id="3771710at2"/>
<proteinExistence type="predicted"/>
<evidence type="ECO:0000313" key="3">
    <source>
        <dbReference type="Proteomes" id="UP000050417"/>
    </source>
</evidence>
<dbReference type="CDD" id="cd04301">
    <property type="entry name" value="NAT_SF"/>
    <property type="match status" value="1"/>
</dbReference>
<dbReference type="EMBL" id="LGCL01000024">
    <property type="protein sequence ID" value="KPL76858.1"/>
    <property type="molecule type" value="Genomic_DNA"/>
</dbReference>
<dbReference type="InterPro" id="IPR000182">
    <property type="entry name" value="GNAT_dom"/>
</dbReference>
<gene>
    <name evidence="2" type="ORF">ADN00_09650</name>
</gene>
<feature type="domain" description="N-acetyltransferase" evidence="1">
    <location>
        <begin position="13"/>
        <end position="171"/>
    </location>
</feature>
<dbReference type="AlphaFoldDB" id="A0A0N8GN18"/>
<dbReference type="SUPFAM" id="SSF55729">
    <property type="entry name" value="Acyl-CoA N-acyltransferases (Nat)"/>
    <property type="match status" value="1"/>
</dbReference>
<keyword evidence="3" id="KW-1185">Reference proteome</keyword>
<dbReference type="InterPro" id="IPR016181">
    <property type="entry name" value="Acyl_CoA_acyltransferase"/>
</dbReference>